<organism evidence="1">
    <name type="scientific">marine sediment metagenome</name>
    <dbReference type="NCBI Taxonomy" id="412755"/>
    <lineage>
        <taxon>unclassified sequences</taxon>
        <taxon>metagenomes</taxon>
        <taxon>ecological metagenomes</taxon>
    </lineage>
</organism>
<proteinExistence type="predicted"/>
<reference evidence="1" key="1">
    <citation type="journal article" date="2015" name="Nature">
        <title>Complex archaea that bridge the gap between prokaryotes and eukaryotes.</title>
        <authorList>
            <person name="Spang A."/>
            <person name="Saw J.H."/>
            <person name="Jorgensen S.L."/>
            <person name="Zaremba-Niedzwiedzka K."/>
            <person name="Martijn J."/>
            <person name="Lind A.E."/>
            <person name="van Eijk R."/>
            <person name="Schleper C."/>
            <person name="Guy L."/>
            <person name="Ettema T.J."/>
        </authorList>
    </citation>
    <scope>NUCLEOTIDE SEQUENCE</scope>
</reference>
<gene>
    <name evidence="1" type="ORF">LCGC14_1991880</name>
</gene>
<name>A0A0F9FTW6_9ZZZZ</name>
<comment type="caution">
    <text evidence="1">The sequence shown here is derived from an EMBL/GenBank/DDBJ whole genome shotgun (WGS) entry which is preliminary data.</text>
</comment>
<dbReference type="EMBL" id="LAZR01022479">
    <property type="protein sequence ID" value="KKL81726.1"/>
    <property type="molecule type" value="Genomic_DNA"/>
</dbReference>
<evidence type="ECO:0000313" key="1">
    <source>
        <dbReference type="EMBL" id="KKL81726.1"/>
    </source>
</evidence>
<accession>A0A0F9FTW6</accession>
<protein>
    <submittedName>
        <fullName evidence="1">Uncharacterized protein</fullName>
    </submittedName>
</protein>
<sequence>MKQVTKIGNADKWIKILDEGAECMKCKHGKTIRKTNKETHRDR</sequence>
<dbReference type="AlphaFoldDB" id="A0A0F9FTW6"/>